<evidence type="ECO:0000256" key="3">
    <source>
        <dbReference type="ARBA" id="ARBA00023239"/>
    </source>
</evidence>
<keyword evidence="4" id="KW-0474">Menaquinone biosynthesis</keyword>
<evidence type="ECO:0000256" key="2">
    <source>
        <dbReference type="ARBA" id="ARBA00022842"/>
    </source>
</evidence>
<keyword evidence="3 4" id="KW-0456">Lyase</keyword>
<comment type="pathway">
    <text evidence="4">Quinol/quinone metabolism; menaquinone biosynthesis.</text>
</comment>
<dbReference type="CDD" id="cd03320">
    <property type="entry name" value="OSBS"/>
    <property type="match status" value="1"/>
</dbReference>
<feature type="domain" description="Mandelate racemase/muconate lactonizing enzyme C-terminal" evidence="5">
    <location>
        <begin position="101"/>
        <end position="197"/>
    </location>
</feature>
<protein>
    <recommendedName>
        <fullName evidence="4">o-succinylbenzoate synthase</fullName>
        <shortName evidence="4">OSB synthase</shortName>
        <shortName evidence="4">OSBS</shortName>
        <ecNumber evidence="4">4.2.1.113</ecNumber>
    </recommendedName>
    <alternativeName>
        <fullName evidence="4">4-(2'-carboxyphenyl)-4-oxybutyric acid synthase</fullName>
    </alternativeName>
    <alternativeName>
        <fullName evidence="4">o-succinylbenzoic acid synthase</fullName>
    </alternativeName>
</protein>
<organism evidence="6 7">
    <name type="scientific">Candidatus Rothia avicola</name>
    <dbReference type="NCBI Taxonomy" id="2840478"/>
    <lineage>
        <taxon>Bacteria</taxon>
        <taxon>Bacillati</taxon>
        <taxon>Actinomycetota</taxon>
        <taxon>Actinomycetes</taxon>
        <taxon>Micrococcales</taxon>
        <taxon>Micrococcaceae</taxon>
        <taxon>Rothia</taxon>
    </lineage>
</organism>
<dbReference type="Gene3D" id="3.20.20.120">
    <property type="entry name" value="Enolase-like C-terminal domain"/>
    <property type="match status" value="1"/>
</dbReference>
<dbReference type="SFLD" id="SFLDS00001">
    <property type="entry name" value="Enolase"/>
    <property type="match status" value="1"/>
</dbReference>
<feature type="binding site" evidence="4">
    <location>
        <position position="152"/>
    </location>
    <ligand>
        <name>Mg(2+)</name>
        <dbReference type="ChEBI" id="CHEBI:18420"/>
    </ligand>
</feature>
<dbReference type="InterPro" id="IPR036849">
    <property type="entry name" value="Enolase-like_C_sf"/>
</dbReference>
<dbReference type="GO" id="GO:0043748">
    <property type="term" value="F:O-succinylbenzoate synthase activity"/>
    <property type="evidence" value="ECO:0007669"/>
    <property type="project" value="UniProtKB-EC"/>
</dbReference>
<feature type="binding site" evidence="4">
    <location>
        <position position="206"/>
    </location>
    <ligand>
        <name>Mg(2+)</name>
        <dbReference type="ChEBI" id="CHEBI:18420"/>
    </ligand>
</feature>
<evidence type="ECO:0000259" key="5">
    <source>
        <dbReference type="SMART" id="SM00922"/>
    </source>
</evidence>
<dbReference type="PANTHER" id="PTHR48073:SF2">
    <property type="entry name" value="O-SUCCINYLBENZOATE SYNTHASE"/>
    <property type="match status" value="1"/>
</dbReference>
<dbReference type="Pfam" id="PF18374">
    <property type="entry name" value="Enolase_like_N"/>
    <property type="match status" value="1"/>
</dbReference>
<dbReference type="SFLD" id="SFLDG00180">
    <property type="entry name" value="muconate_cycloisomerase"/>
    <property type="match status" value="1"/>
</dbReference>
<sequence>MTASSLPLGFALPPLEEILAATRLVALPMRVKFRGVTLRETALIQGPAGWGEFAAFTEYEPAEASAWLACAIEAAWLPYSQPLRTSIPLNATVPAVAASEVEAVLGRYEGQVREIKIKVAEAGLPFKESLAQDLARVAAVRAACPEARLKIDANGGWTEAQAIQALNELADYDLLYAEQPVPGIEGLARVRDELRALGNPLLIAADEAVRKADDPLRVARLGAADVLIIKAAPLGGVRRALQIVEQAGLPAVVSSALESSVGIRTGAALAAALPQLPYGCGLGTVSLMAKDVTAHPLVARDGELPLRDVTPEPHLLEEVAASPERTAWWHRRIEACYRLIEQGQLGSSRARPRLEKGSE</sequence>
<evidence type="ECO:0000313" key="7">
    <source>
        <dbReference type="Proteomes" id="UP000824134"/>
    </source>
</evidence>
<proteinExistence type="inferred from homology"/>
<feature type="active site" description="Proton acceptor" evidence="4">
    <location>
        <position position="230"/>
    </location>
</feature>
<accession>A0A9D1ZSL0</accession>
<feature type="active site" description="Proton donor" evidence="4">
    <location>
        <position position="118"/>
    </location>
</feature>
<comment type="catalytic activity">
    <reaction evidence="4">
        <text>(1R,6R)-6-hydroxy-2-succinyl-cyclohexa-2,4-diene-1-carboxylate = 2-succinylbenzoate + H2O</text>
        <dbReference type="Rhea" id="RHEA:10196"/>
        <dbReference type="ChEBI" id="CHEBI:15377"/>
        <dbReference type="ChEBI" id="CHEBI:18325"/>
        <dbReference type="ChEBI" id="CHEBI:58689"/>
        <dbReference type="EC" id="4.2.1.113"/>
    </reaction>
</comment>
<dbReference type="GO" id="GO:0009234">
    <property type="term" value="P:menaquinone biosynthetic process"/>
    <property type="evidence" value="ECO:0007669"/>
    <property type="project" value="UniProtKB-UniRule"/>
</dbReference>
<reference evidence="6" key="2">
    <citation type="submission" date="2021-04" db="EMBL/GenBank/DDBJ databases">
        <authorList>
            <person name="Gilroy R."/>
        </authorList>
    </citation>
    <scope>NUCLEOTIDE SEQUENCE</scope>
    <source>
        <strain evidence="6">ChiHjej12B11-9195</strain>
    </source>
</reference>
<comment type="function">
    <text evidence="4">Converts 2-succinyl-6-hydroxy-2,4-cyclohexadiene-1-carboxylate (SHCHC) to 2-succinylbenzoate (OSB).</text>
</comment>
<gene>
    <name evidence="4" type="primary">menC</name>
    <name evidence="6" type="ORF">H9821_05205</name>
</gene>
<dbReference type="InterPro" id="IPR010196">
    <property type="entry name" value="OSB_synthase_MenC1"/>
</dbReference>
<dbReference type="NCBIfam" id="NF002782">
    <property type="entry name" value="PRK02901.1"/>
    <property type="match status" value="1"/>
</dbReference>
<comment type="pathway">
    <text evidence="4">Quinol/quinone metabolism; 1,4-dihydroxy-2-naphthoate biosynthesis; 1,4-dihydroxy-2-naphthoate from chorismate: step 4/7.</text>
</comment>
<comment type="similarity">
    <text evidence="4">Belongs to the mandelate racemase/muconate lactonizing enzyme family. MenC type 1 subfamily.</text>
</comment>
<feature type="binding site" evidence="4">
    <location>
        <position position="178"/>
    </location>
    <ligand>
        <name>Mg(2+)</name>
        <dbReference type="ChEBI" id="CHEBI:18420"/>
    </ligand>
</feature>
<keyword evidence="1 4" id="KW-0479">Metal-binding</keyword>
<evidence type="ECO:0000256" key="4">
    <source>
        <dbReference type="HAMAP-Rule" id="MF_00470"/>
    </source>
</evidence>
<dbReference type="InterPro" id="IPR013342">
    <property type="entry name" value="Mandelate_racemase_C"/>
</dbReference>
<reference evidence="6" key="1">
    <citation type="journal article" date="2021" name="PeerJ">
        <title>Extensive microbial diversity within the chicken gut microbiome revealed by metagenomics and culture.</title>
        <authorList>
            <person name="Gilroy R."/>
            <person name="Ravi A."/>
            <person name="Getino M."/>
            <person name="Pursley I."/>
            <person name="Horton D.L."/>
            <person name="Alikhan N.F."/>
            <person name="Baker D."/>
            <person name="Gharbi K."/>
            <person name="Hall N."/>
            <person name="Watson M."/>
            <person name="Adriaenssens E.M."/>
            <person name="Foster-Nyarko E."/>
            <person name="Jarju S."/>
            <person name="Secka A."/>
            <person name="Antonio M."/>
            <person name="Oren A."/>
            <person name="Chaudhuri R.R."/>
            <person name="La Ragione R."/>
            <person name="Hildebrand F."/>
            <person name="Pallen M.J."/>
        </authorList>
    </citation>
    <scope>NUCLEOTIDE SEQUENCE</scope>
    <source>
        <strain evidence="6">ChiHjej12B11-9195</strain>
    </source>
</reference>
<dbReference type="GO" id="GO:0000287">
    <property type="term" value="F:magnesium ion binding"/>
    <property type="evidence" value="ECO:0007669"/>
    <property type="project" value="UniProtKB-UniRule"/>
</dbReference>
<comment type="cofactor">
    <cofactor evidence="4">
        <name>a divalent metal cation</name>
        <dbReference type="ChEBI" id="CHEBI:60240"/>
    </cofactor>
</comment>
<name>A0A9D1ZSL0_9MICC</name>
<comment type="caution">
    <text evidence="6">The sequence shown here is derived from an EMBL/GenBank/DDBJ whole genome shotgun (WGS) entry which is preliminary data.</text>
</comment>
<dbReference type="Proteomes" id="UP000824134">
    <property type="component" value="Unassembled WGS sequence"/>
</dbReference>
<evidence type="ECO:0000256" key="1">
    <source>
        <dbReference type="ARBA" id="ARBA00022723"/>
    </source>
</evidence>
<dbReference type="PANTHER" id="PTHR48073">
    <property type="entry name" value="O-SUCCINYLBENZOATE SYNTHASE-RELATED"/>
    <property type="match status" value="1"/>
</dbReference>
<dbReference type="InterPro" id="IPR029065">
    <property type="entry name" value="Enolase_C-like"/>
</dbReference>
<dbReference type="SUPFAM" id="SSF51604">
    <property type="entry name" value="Enolase C-terminal domain-like"/>
    <property type="match status" value="1"/>
</dbReference>
<dbReference type="Pfam" id="PF13378">
    <property type="entry name" value="MR_MLE_C"/>
    <property type="match status" value="1"/>
</dbReference>
<dbReference type="AlphaFoldDB" id="A0A9D1ZSL0"/>
<dbReference type="SMART" id="SM00922">
    <property type="entry name" value="MR_MLE"/>
    <property type="match status" value="1"/>
</dbReference>
<dbReference type="EMBL" id="DXCN01000040">
    <property type="protein sequence ID" value="HIY95044.1"/>
    <property type="molecule type" value="Genomic_DNA"/>
</dbReference>
<keyword evidence="2 4" id="KW-0460">Magnesium</keyword>
<dbReference type="HAMAP" id="MF_00470">
    <property type="entry name" value="MenC_1"/>
    <property type="match status" value="1"/>
</dbReference>
<dbReference type="EC" id="4.2.1.113" evidence="4"/>
<evidence type="ECO:0000313" key="6">
    <source>
        <dbReference type="EMBL" id="HIY95044.1"/>
    </source>
</evidence>
<dbReference type="SFLD" id="SFLDF00009">
    <property type="entry name" value="o-succinylbenzoate_synthase"/>
    <property type="match status" value="1"/>
</dbReference>